<sequence length="170" mass="18377">MKKFRLHIGVISLLLAMVFVGCSNGSNESIEAPIDNGGEQTVEWDGVIDLTGKTVKNANAFAAAYGGFVIDFGRTVDVSGYSKLEVKAKFYDADNTEITADWGLGQFIVLDDPAGDWQANAIKTQYNLGMQNWDPINTENLASTSAKALVVQNSSAAVKYIEVTSIKFVK</sequence>
<evidence type="ECO:0008006" key="4">
    <source>
        <dbReference type="Google" id="ProtNLM"/>
    </source>
</evidence>
<dbReference type="EMBL" id="FOFU01000006">
    <property type="protein sequence ID" value="SEQ58306.1"/>
    <property type="molecule type" value="Genomic_DNA"/>
</dbReference>
<evidence type="ECO:0000313" key="2">
    <source>
        <dbReference type="EMBL" id="SEQ58306.1"/>
    </source>
</evidence>
<protein>
    <recommendedName>
        <fullName evidence="4">Lipoprotein</fullName>
    </recommendedName>
</protein>
<dbReference type="AlphaFoldDB" id="A0A1H9H7M9"/>
<proteinExistence type="predicted"/>
<accession>A0A1H9H7M9</accession>
<name>A0A1H9H7M9_9SPIR</name>
<keyword evidence="3" id="KW-1185">Reference proteome</keyword>
<reference evidence="2 3" key="1">
    <citation type="submission" date="2016-10" db="EMBL/GenBank/DDBJ databases">
        <authorList>
            <person name="de Groot N.N."/>
        </authorList>
    </citation>
    <scope>NUCLEOTIDE SEQUENCE [LARGE SCALE GENOMIC DNA]</scope>
    <source>
        <strain evidence="2 3">B25</strain>
    </source>
</reference>
<evidence type="ECO:0000256" key="1">
    <source>
        <dbReference type="SAM" id="SignalP"/>
    </source>
</evidence>
<dbReference type="Proteomes" id="UP000182360">
    <property type="component" value="Unassembled WGS sequence"/>
</dbReference>
<feature type="chain" id="PRO_5010293010" description="Lipoprotein" evidence="1">
    <location>
        <begin position="26"/>
        <end position="170"/>
    </location>
</feature>
<keyword evidence="1" id="KW-0732">Signal</keyword>
<dbReference type="RefSeq" id="WP_074644122.1">
    <property type="nucleotide sequence ID" value="NZ_FOFU01000006.1"/>
</dbReference>
<evidence type="ECO:0000313" key="3">
    <source>
        <dbReference type="Proteomes" id="UP000182360"/>
    </source>
</evidence>
<organism evidence="2 3">
    <name type="scientific">Treponema bryantii</name>
    <dbReference type="NCBI Taxonomy" id="163"/>
    <lineage>
        <taxon>Bacteria</taxon>
        <taxon>Pseudomonadati</taxon>
        <taxon>Spirochaetota</taxon>
        <taxon>Spirochaetia</taxon>
        <taxon>Spirochaetales</taxon>
        <taxon>Treponemataceae</taxon>
        <taxon>Treponema</taxon>
    </lineage>
</organism>
<dbReference type="PROSITE" id="PS51257">
    <property type="entry name" value="PROKAR_LIPOPROTEIN"/>
    <property type="match status" value="1"/>
</dbReference>
<gene>
    <name evidence="2" type="ORF">SAMN04487977_10680</name>
</gene>
<feature type="signal peptide" evidence="1">
    <location>
        <begin position="1"/>
        <end position="25"/>
    </location>
</feature>